<dbReference type="SUPFAM" id="SSF53448">
    <property type="entry name" value="Nucleotide-diphospho-sugar transferases"/>
    <property type="match status" value="1"/>
</dbReference>
<dbReference type="InterPro" id="IPR029044">
    <property type="entry name" value="Nucleotide-diphossugar_trans"/>
</dbReference>
<dbReference type="PANTHER" id="PTHR48261">
    <property type="entry name" value="ACETYLGLUCOSAMINYLTRANSFERASE"/>
    <property type="match status" value="1"/>
</dbReference>
<keyword evidence="4" id="KW-1015">Disulfide bond</keyword>
<protein>
    <submittedName>
        <fullName evidence="6">Nucleotide-diphospho-sugar transferase</fullName>
    </submittedName>
</protein>
<sequence length="313" mass="36571">MKPWNFHMYNDTDWSKHYDPIPFYYWRKASNGLRHFLNPGIKIQYKFSVMISTYNPERIERISLLIRHLLKSDMVHTIYITWHNPNLDVPASIYDSIQDHSRLKVLKQSYDSLNNRFNPVDDLKTEAVYIMDDDIFIDLQDLESAFNASITSRKDSVVGHFPRLHRYDPETHQASYKVTNRAPYTLVLTKSMFIRSEYLFAYTCLLEPKLHEYVDQALNCEDLGFAMMASGLSRTPSTFVCNEKPIEDFGRKKGISINNNHMPARADCISNFITQFWNEQDPLLKSYDAVAPFARSVIKTGNWARVETIISNE</sequence>
<evidence type="ECO:0000256" key="3">
    <source>
        <dbReference type="ARBA" id="ARBA00023136"/>
    </source>
</evidence>
<keyword evidence="2 6" id="KW-0808">Transferase</keyword>
<comment type="subcellular location">
    <subcellularLocation>
        <location evidence="1">Membrane</location>
    </subcellularLocation>
</comment>
<dbReference type="GO" id="GO:0016020">
    <property type="term" value="C:membrane"/>
    <property type="evidence" value="ECO:0007669"/>
    <property type="project" value="UniProtKB-SubCell"/>
</dbReference>
<proteinExistence type="predicted"/>
<organism evidence="6 7">
    <name type="scientific">Rhizopus microsporus</name>
    <dbReference type="NCBI Taxonomy" id="58291"/>
    <lineage>
        <taxon>Eukaryota</taxon>
        <taxon>Fungi</taxon>
        <taxon>Fungi incertae sedis</taxon>
        <taxon>Mucoromycota</taxon>
        <taxon>Mucoromycotina</taxon>
        <taxon>Mucoromycetes</taxon>
        <taxon>Mucorales</taxon>
        <taxon>Mucorineae</taxon>
        <taxon>Rhizopodaceae</taxon>
        <taxon>Rhizopus</taxon>
    </lineage>
</organism>
<name>A0A1X0RV44_RHIZD</name>
<evidence type="ECO:0000256" key="1">
    <source>
        <dbReference type="ARBA" id="ARBA00004370"/>
    </source>
</evidence>
<accession>A0A1X0RV44</accession>
<dbReference type="GO" id="GO:0016757">
    <property type="term" value="F:glycosyltransferase activity"/>
    <property type="evidence" value="ECO:0007669"/>
    <property type="project" value="InterPro"/>
</dbReference>
<gene>
    <name evidence="6" type="ORF">BCV71DRAFT_184415</name>
</gene>
<keyword evidence="3" id="KW-0472">Membrane</keyword>
<dbReference type="Gene3D" id="3.90.550.10">
    <property type="entry name" value="Spore Coat Polysaccharide Biosynthesis Protein SpsA, Chain A"/>
    <property type="match status" value="1"/>
</dbReference>
<evidence type="ECO:0000313" key="6">
    <source>
        <dbReference type="EMBL" id="ORE15915.1"/>
    </source>
</evidence>
<dbReference type="Pfam" id="PF09258">
    <property type="entry name" value="Glyco_transf_64"/>
    <property type="match status" value="1"/>
</dbReference>
<dbReference type="EMBL" id="KV921404">
    <property type="protein sequence ID" value="ORE15915.1"/>
    <property type="molecule type" value="Genomic_DNA"/>
</dbReference>
<dbReference type="InterPro" id="IPR015338">
    <property type="entry name" value="GT64_dom"/>
</dbReference>
<evidence type="ECO:0000256" key="4">
    <source>
        <dbReference type="ARBA" id="ARBA00023157"/>
    </source>
</evidence>
<evidence type="ECO:0000259" key="5">
    <source>
        <dbReference type="Pfam" id="PF09258"/>
    </source>
</evidence>
<evidence type="ECO:0000256" key="2">
    <source>
        <dbReference type="ARBA" id="ARBA00022679"/>
    </source>
</evidence>
<evidence type="ECO:0000313" key="7">
    <source>
        <dbReference type="Proteomes" id="UP000242381"/>
    </source>
</evidence>
<feature type="domain" description="Glycosyl transferase 64" evidence="5">
    <location>
        <begin position="47"/>
        <end position="287"/>
    </location>
</feature>
<dbReference type="VEuPathDB" id="FungiDB:BCV72DRAFT_206437"/>
<reference evidence="6 7" key="1">
    <citation type="journal article" date="2016" name="Proc. Natl. Acad. Sci. U.S.A.">
        <title>Lipid metabolic changes in an early divergent fungus govern the establishment of a mutualistic symbiosis with endobacteria.</title>
        <authorList>
            <person name="Lastovetsky O.A."/>
            <person name="Gaspar M.L."/>
            <person name="Mondo S.J."/>
            <person name="LaButti K.M."/>
            <person name="Sandor L."/>
            <person name="Grigoriev I.V."/>
            <person name="Henry S.A."/>
            <person name="Pawlowska T.E."/>
        </authorList>
    </citation>
    <scope>NUCLEOTIDE SEQUENCE [LARGE SCALE GENOMIC DNA]</scope>
    <source>
        <strain evidence="6 7">ATCC 11559</strain>
    </source>
</reference>
<dbReference type="PANTHER" id="PTHR48261:SF2">
    <property type="entry name" value="ACETYLGLUCOSAMINYLTRANSFERASE"/>
    <property type="match status" value="1"/>
</dbReference>
<dbReference type="AlphaFoldDB" id="A0A1X0RV44"/>
<dbReference type="Proteomes" id="UP000242381">
    <property type="component" value="Unassembled WGS sequence"/>
</dbReference>
<dbReference type="OMA" id="HYQGVPH"/>
<dbReference type="InterPro" id="IPR004263">
    <property type="entry name" value="Exostosin"/>
</dbReference>